<dbReference type="EnsemblPlants" id="Pp3c25_2030V3.1">
    <property type="protein sequence ID" value="Pp3c25_2030V3.1"/>
    <property type="gene ID" value="Pp3c25_2030"/>
</dbReference>
<evidence type="ECO:0000313" key="9">
    <source>
        <dbReference type="EMBL" id="PNR27323.1"/>
    </source>
</evidence>
<evidence type="ECO:0000256" key="6">
    <source>
        <dbReference type="ARBA" id="ARBA00023180"/>
    </source>
</evidence>
<protein>
    <recommendedName>
        <fullName evidence="8">SREBP regulating gene protein</fullName>
    </recommendedName>
</protein>
<keyword evidence="4" id="KW-0333">Golgi apparatus</keyword>
<evidence type="ECO:0000256" key="5">
    <source>
        <dbReference type="ARBA" id="ARBA00023136"/>
    </source>
</evidence>
<evidence type="ECO:0000256" key="2">
    <source>
        <dbReference type="ARBA" id="ARBA00022692"/>
    </source>
</evidence>
<keyword evidence="6" id="KW-0325">Glycoprotein</keyword>
<dbReference type="GO" id="GO:0000139">
    <property type="term" value="C:Golgi membrane"/>
    <property type="evidence" value="ECO:0007669"/>
    <property type="project" value="UniProtKB-SubCell"/>
</dbReference>
<dbReference type="Proteomes" id="UP000006727">
    <property type="component" value="Chromosome 25"/>
</dbReference>
<dbReference type="FunCoup" id="A0A2K1IDG7">
    <property type="interactions" value="1099"/>
</dbReference>
<name>A0A2K1IDG7_PHYPA</name>
<dbReference type="PaxDb" id="3218-PP1S233_90V6.1"/>
<accession>A0A2K1IDG7</accession>
<dbReference type="PANTHER" id="PTHR13481">
    <property type="entry name" value="SREBP REGULATING GENE PROTEIN"/>
    <property type="match status" value="1"/>
</dbReference>
<dbReference type="Gramene" id="Pp3c25_2030V3.1">
    <property type="protein sequence ID" value="Pp3c25_2030V3.1"/>
    <property type="gene ID" value="Pp3c25_2030"/>
</dbReference>
<dbReference type="EnsemblPlants" id="Pp3c25_2030V3.2">
    <property type="protein sequence ID" value="Pp3c25_2030V3.2"/>
    <property type="gene ID" value="Pp3c25_2030"/>
</dbReference>
<reference evidence="9 11" key="2">
    <citation type="journal article" date="2018" name="Plant J.">
        <title>The Physcomitrella patens chromosome-scale assembly reveals moss genome structure and evolution.</title>
        <authorList>
            <person name="Lang D."/>
            <person name="Ullrich K.K."/>
            <person name="Murat F."/>
            <person name="Fuchs J."/>
            <person name="Jenkins J."/>
            <person name="Haas F.B."/>
            <person name="Piednoel M."/>
            <person name="Gundlach H."/>
            <person name="Van Bel M."/>
            <person name="Meyberg R."/>
            <person name="Vives C."/>
            <person name="Morata J."/>
            <person name="Symeonidi A."/>
            <person name="Hiss M."/>
            <person name="Muchero W."/>
            <person name="Kamisugi Y."/>
            <person name="Saleh O."/>
            <person name="Blanc G."/>
            <person name="Decker E.L."/>
            <person name="van Gessel N."/>
            <person name="Grimwood J."/>
            <person name="Hayes R.D."/>
            <person name="Graham S.W."/>
            <person name="Gunter L.E."/>
            <person name="McDaniel S.F."/>
            <person name="Hoernstein S.N.W."/>
            <person name="Larsson A."/>
            <person name="Li F.W."/>
            <person name="Perroud P.F."/>
            <person name="Phillips J."/>
            <person name="Ranjan P."/>
            <person name="Rokshar D.S."/>
            <person name="Rothfels C.J."/>
            <person name="Schneider L."/>
            <person name="Shu S."/>
            <person name="Stevenson D.W."/>
            <person name="Thummler F."/>
            <person name="Tillich M."/>
            <person name="Villarreal Aguilar J.C."/>
            <person name="Widiez T."/>
            <person name="Wong G.K."/>
            <person name="Wymore A."/>
            <person name="Zhang Y."/>
            <person name="Zimmer A.D."/>
            <person name="Quatrano R.S."/>
            <person name="Mayer K.F.X."/>
            <person name="Goodstein D."/>
            <person name="Casacuberta J.M."/>
            <person name="Vandepoele K."/>
            <person name="Reski R."/>
            <person name="Cuming A.C."/>
            <person name="Tuskan G.A."/>
            <person name="Maumus F."/>
            <person name="Salse J."/>
            <person name="Schmutz J."/>
            <person name="Rensing S.A."/>
        </authorList>
    </citation>
    <scope>NUCLEOTIDE SEQUENCE [LARGE SCALE GENOMIC DNA]</scope>
    <source>
        <strain evidence="10 11">cv. Gransden 2004</strain>
    </source>
</reference>
<gene>
    <name evidence="10" type="primary">LOC112277130</name>
    <name evidence="9" type="ORF">PHYPA_029475</name>
</gene>
<keyword evidence="11" id="KW-1185">Reference proteome</keyword>
<comment type="subcellular location">
    <subcellularLocation>
        <location evidence="1">Golgi apparatus membrane</location>
        <topology evidence="1">Single-pass membrane protein</topology>
    </subcellularLocation>
</comment>
<evidence type="ECO:0000256" key="7">
    <source>
        <dbReference type="ARBA" id="ARBA00023461"/>
    </source>
</evidence>
<dbReference type="KEGG" id="ppp:112277130"/>
<evidence type="ECO:0000256" key="8">
    <source>
        <dbReference type="ARBA" id="ARBA00023485"/>
    </source>
</evidence>
<dbReference type="Gramene" id="Pp3c25_2030V3.2">
    <property type="protein sequence ID" value="Pp3c25_2030V3.2"/>
    <property type="gene ID" value="Pp3c25_2030"/>
</dbReference>
<evidence type="ECO:0000256" key="3">
    <source>
        <dbReference type="ARBA" id="ARBA00022989"/>
    </source>
</evidence>
<dbReference type="OrthoDB" id="70142at2759"/>
<evidence type="ECO:0000256" key="4">
    <source>
        <dbReference type="ARBA" id="ARBA00023034"/>
    </source>
</evidence>
<dbReference type="Pfam" id="PF10218">
    <property type="entry name" value="SPRING1"/>
    <property type="match status" value="1"/>
</dbReference>
<keyword evidence="5" id="KW-0472">Membrane</keyword>
<comment type="similarity">
    <text evidence="7">Belongs to the SPRING family.</text>
</comment>
<reference evidence="9 11" key="1">
    <citation type="journal article" date="2008" name="Science">
        <title>The Physcomitrella genome reveals evolutionary insights into the conquest of land by plants.</title>
        <authorList>
            <person name="Rensing S."/>
            <person name="Lang D."/>
            <person name="Zimmer A."/>
            <person name="Terry A."/>
            <person name="Salamov A."/>
            <person name="Shapiro H."/>
            <person name="Nishiyama T."/>
            <person name="Perroud P.-F."/>
            <person name="Lindquist E."/>
            <person name="Kamisugi Y."/>
            <person name="Tanahashi T."/>
            <person name="Sakakibara K."/>
            <person name="Fujita T."/>
            <person name="Oishi K."/>
            <person name="Shin-I T."/>
            <person name="Kuroki Y."/>
            <person name="Toyoda A."/>
            <person name="Suzuki Y."/>
            <person name="Hashimoto A."/>
            <person name="Yamaguchi K."/>
            <person name="Sugano A."/>
            <person name="Kohara Y."/>
            <person name="Fujiyama A."/>
            <person name="Anterola A."/>
            <person name="Aoki S."/>
            <person name="Ashton N."/>
            <person name="Barbazuk W.B."/>
            <person name="Barker E."/>
            <person name="Bennetzen J."/>
            <person name="Bezanilla M."/>
            <person name="Blankenship R."/>
            <person name="Cho S.H."/>
            <person name="Dutcher S."/>
            <person name="Estelle M."/>
            <person name="Fawcett J.A."/>
            <person name="Gundlach H."/>
            <person name="Hanada K."/>
            <person name="Heyl A."/>
            <person name="Hicks K.A."/>
            <person name="Hugh J."/>
            <person name="Lohr M."/>
            <person name="Mayer K."/>
            <person name="Melkozernov A."/>
            <person name="Murata T."/>
            <person name="Nelson D."/>
            <person name="Pils B."/>
            <person name="Prigge M."/>
            <person name="Reiss B."/>
            <person name="Renner T."/>
            <person name="Rombauts S."/>
            <person name="Rushton P."/>
            <person name="Sanderfoot A."/>
            <person name="Schween G."/>
            <person name="Shiu S.-H."/>
            <person name="Stueber K."/>
            <person name="Theodoulou F.L."/>
            <person name="Tu H."/>
            <person name="Van de Peer Y."/>
            <person name="Verrier P.J."/>
            <person name="Waters E."/>
            <person name="Wood A."/>
            <person name="Yang L."/>
            <person name="Cove D."/>
            <person name="Cuming A."/>
            <person name="Hasebe M."/>
            <person name="Lucas S."/>
            <person name="Mishler D.B."/>
            <person name="Reski R."/>
            <person name="Grigoriev I."/>
            <person name="Quatrano R.S."/>
            <person name="Boore J.L."/>
        </authorList>
    </citation>
    <scope>NUCLEOTIDE SEQUENCE [LARGE SCALE GENOMIC DNA]</scope>
    <source>
        <strain evidence="10 11">cv. Gransden 2004</strain>
    </source>
</reference>
<keyword evidence="2" id="KW-0812">Transmembrane</keyword>
<dbReference type="AlphaFoldDB" id="A0A2K1IDG7"/>
<keyword evidence="3" id="KW-1133">Transmembrane helix</keyword>
<sequence length="311" mass="34472">MWKGYELLRLQQPLSTVWCKIRMADHLLETKMSSSYQALLVLCICLSCCCSVSLSVRIIGDEKQRTDGLLQYNALLCNNTVQGRYLLSDSRGYVCNIMEVNSLTGCCPREGEQFACQGCNIGSQCCNSYEYCVSCCLNPVRTTLEVVLKTKLARQPTAGSWTSLFDYCSGRCRHNSQSVVHENAYVSEDHHCFSARSTPPGVQVEMDAEDELADVFVYVGREGLSCDATCSAQKLSCREEKLAALNNCAELQKYNKCHGLCIPSTGPDQPAEVVSTAPRHMHPGACLYNTQVSQLSCKGYHLFSRRLCPCA</sequence>
<proteinExistence type="inferred from homology"/>
<dbReference type="InterPro" id="IPR019352">
    <property type="entry name" value="SPRING1"/>
</dbReference>
<organism evidence="9">
    <name type="scientific">Physcomitrium patens</name>
    <name type="common">Spreading-leaved earth moss</name>
    <name type="synonym">Physcomitrella patens</name>
    <dbReference type="NCBI Taxonomy" id="3218"/>
    <lineage>
        <taxon>Eukaryota</taxon>
        <taxon>Viridiplantae</taxon>
        <taxon>Streptophyta</taxon>
        <taxon>Embryophyta</taxon>
        <taxon>Bryophyta</taxon>
        <taxon>Bryophytina</taxon>
        <taxon>Bryopsida</taxon>
        <taxon>Funariidae</taxon>
        <taxon>Funariales</taxon>
        <taxon>Funariaceae</taxon>
        <taxon>Physcomitrium</taxon>
    </lineage>
</organism>
<dbReference type="GO" id="GO:2000640">
    <property type="term" value="P:positive regulation of SREBP signaling pathway"/>
    <property type="evidence" value="ECO:0007669"/>
    <property type="project" value="InterPro"/>
</dbReference>
<evidence type="ECO:0000313" key="11">
    <source>
        <dbReference type="Proteomes" id="UP000006727"/>
    </source>
</evidence>
<dbReference type="PANTHER" id="PTHR13481:SF0">
    <property type="entry name" value="SREBP REGULATING GENE PROTEIN"/>
    <property type="match status" value="1"/>
</dbReference>
<evidence type="ECO:0000256" key="1">
    <source>
        <dbReference type="ARBA" id="ARBA00004194"/>
    </source>
</evidence>
<evidence type="ECO:0000313" key="10">
    <source>
        <dbReference type="EnsemblPlants" id="Pp3c25_2030V3.1"/>
    </source>
</evidence>
<dbReference type="RefSeq" id="XP_024364914.1">
    <property type="nucleotide sequence ID" value="XM_024509146.2"/>
</dbReference>
<dbReference type="EMBL" id="ABEU02000025">
    <property type="protein sequence ID" value="PNR27323.1"/>
    <property type="molecule type" value="Genomic_DNA"/>
</dbReference>
<dbReference type="STRING" id="3218.A0A2K1IDG7"/>
<dbReference type="GeneID" id="112277130"/>
<reference evidence="10" key="3">
    <citation type="submission" date="2020-12" db="UniProtKB">
        <authorList>
            <consortium name="EnsemblPlants"/>
        </authorList>
    </citation>
    <scope>IDENTIFICATION</scope>
</reference>